<comment type="subcellular location">
    <subcellularLocation>
        <location evidence="1">Membrane</location>
        <topology evidence="1">Multi-pass membrane protein</topology>
    </subcellularLocation>
</comment>
<dbReference type="Pfam" id="PF03798">
    <property type="entry name" value="TRAM_LAG1_CLN8"/>
    <property type="match status" value="1"/>
</dbReference>
<evidence type="ECO:0000313" key="9">
    <source>
        <dbReference type="Proteomes" id="UP000799750"/>
    </source>
</evidence>
<evidence type="ECO:0000256" key="2">
    <source>
        <dbReference type="ARBA" id="ARBA00022692"/>
    </source>
</evidence>
<sequence length="371" mass="42395">MLDPFPIPAPPALANFIRPFADFFHFTVLPLHIHELIFAFLFYTCVNLYFAPWISSRLFPRVYAGFNKRTRLNWNVHVVSFVQSSLINTFALWVMWVDKERAAMTWSEKIWGYTGASGMIQSFAGGYFLWDLCITSMNVHIFGWGMLAHAVSALFVFSLGYRPFLNFYGSTFILYELSSPFLNVHWFCDKLNLTGSTVQLYNGMALLFTFFCSRLVWGSYQSVRVFYDIYRALTSEMRDVPIDWAAKPSLNPDSDIMRFAGNRAMPMWLAVTYLGANIILNGLNWVWFGRMIETVRKRFDPPLGTKGTKKAAKEEVLVEGVDVETDTDGGAEGVPIHVSGKEDINLARGIDAVGRRSVEIEKREVRSRRKA</sequence>
<keyword evidence="2 5" id="KW-0812">Transmembrane</keyword>
<name>A0A6A6QKW4_9PEZI</name>
<dbReference type="InterPro" id="IPR006634">
    <property type="entry name" value="TLC-dom"/>
</dbReference>
<keyword evidence="9" id="KW-1185">Reference proteome</keyword>
<dbReference type="SMART" id="SM00724">
    <property type="entry name" value="TLC"/>
    <property type="match status" value="1"/>
</dbReference>
<keyword evidence="4 5" id="KW-0472">Membrane</keyword>
<dbReference type="InterPro" id="IPR050846">
    <property type="entry name" value="TLCD"/>
</dbReference>
<dbReference type="PROSITE" id="PS50922">
    <property type="entry name" value="TLC"/>
    <property type="match status" value="1"/>
</dbReference>
<feature type="transmembrane region" description="Helical" evidence="6">
    <location>
        <begin position="200"/>
        <end position="217"/>
    </location>
</feature>
<dbReference type="EMBL" id="MU004192">
    <property type="protein sequence ID" value="KAF2493098.1"/>
    <property type="molecule type" value="Genomic_DNA"/>
</dbReference>
<dbReference type="GO" id="GO:0005783">
    <property type="term" value="C:endoplasmic reticulum"/>
    <property type="evidence" value="ECO:0007669"/>
    <property type="project" value="TreeGrafter"/>
</dbReference>
<evidence type="ECO:0000259" key="7">
    <source>
        <dbReference type="PROSITE" id="PS50922"/>
    </source>
</evidence>
<dbReference type="PANTHER" id="PTHR13439">
    <property type="entry name" value="CT120 PROTEIN"/>
    <property type="match status" value="1"/>
</dbReference>
<reference evidence="8" key="1">
    <citation type="journal article" date="2020" name="Stud. Mycol.">
        <title>101 Dothideomycetes genomes: a test case for predicting lifestyles and emergence of pathogens.</title>
        <authorList>
            <person name="Haridas S."/>
            <person name="Albert R."/>
            <person name="Binder M."/>
            <person name="Bloem J."/>
            <person name="Labutti K."/>
            <person name="Salamov A."/>
            <person name="Andreopoulos B."/>
            <person name="Baker S."/>
            <person name="Barry K."/>
            <person name="Bills G."/>
            <person name="Bluhm B."/>
            <person name="Cannon C."/>
            <person name="Castanera R."/>
            <person name="Culley D."/>
            <person name="Daum C."/>
            <person name="Ezra D."/>
            <person name="Gonzalez J."/>
            <person name="Henrissat B."/>
            <person name="Kuo A."/>
            <person name="Liang C."/>
            <person name="Lipzen A."/>
            <person name="Lutzoni F."/>
            <person name="Magnuson J."/>
            <person name="Mondo S."/>
            <person name="Nolan M."/>
            <person name="Ohm R."/>
            <person name="Pangilinan J."/>
            <person name="Park H.-J."/>
            <person name="Ramirez L."/>
            <person name="Alfaro M."/>
            <person name="Sun H."/>
            <person name="Tritt A."/>
            <person name="Yoshinaga Y."/>
            <person name="Zwiers L.-H."/>
            <person name="Turgeon B."/>
            <person name="Goodwin S."/>
            <person name="Spatafora J."/>
            <person name="Crous P."/>
            <person name="Grigoriev I."/>
        </authorList>
    </citation>
    <scope>NUCLEOTIDE SEQUENCE</scope>
    <source>
        <strain evidence="8">CBS 269.34</strain>
    </source>
</reference>
<dbReference type="AlphaFoldDB" id="A0A6A6QKW4"/>
<feature type="transmembrane region" description="Helical" evidence="6">
    <location>
        <begin position="167"/>
        <end position="188"/>
    </location>
</feature>
<feature type="transmembrane region" description="Helical" evidence="6">
    <location>
        <begin position="267"/>
        <end position="288"/>
    </location>
</feature>
<keyword evidence="3 6" id="KW-1133">Transmembrane helix</keyword>
<evidence type="ECO:0000256" key="5">
    <source>
        <dbReference type="PROSITE-ProRule" id="PRU00205"/>
    </source>
</evidence>
<feature type="transmembrane region" description="Helical" evidence="6">
    <location>
        <begin position="74"/>
        <end position="95"/>
    </location>
</feature>
<dbReference type="OrthoDB" id="10266980at2759"/>
<dbReference type="PANTHER" id="PTHR13439:SF0">
    <property type="entry name" value="TOPOISOMERASE I DAMAGE AFFECTED PROTEIN 4"/>
    <property type="match status" value="1"/>
</dbReference>
<gene>
    <name evidence="8" type="ORF">BU16DRAFT_465326</name>
</gene>
<feature type="transmembrane region" description="Helical" evidence="6">
    <location>
        <begin position="36"/>
        <end position="54"/>
    </location>
</feature>
<evidence type="ECO:0000256" key="4">
    <source>
        <dbReference type="ARBA" id="ARBA00023136"/>
    </source>
</evidence>
<dbReference type="GO" id="GO:0016020">
    <property type="term" value="C:membrane"/>
    <property type="evidence" value="ECO:0007669"/>
    <property type="project" value="UniProtKB-SubCell"/>
</dbReference>
<feature type="domain" description="TLC" evidence="7">
    <location>
        <begin position="69"/>
        <end position="300"/>
    </location>
</feature>
<evidence type="ECO:0000256" key="6">
    <source>
        <dbReference type="SAM" id="Phobius"/>
    </source>
</evidence>
<evidence type="ECO:0000256" key="1">
    <source>
        <dbReference type="ARBA" id="ARBA00004141"/>
    </source>
</evidence>
<proteinExistence type="predicted"/>
<protein>
    <submittedName>
        <fullName evidence="8">DUF887-domain-containing protein</fullName>
    </submittedName>
</protein>
<accession>A0A6A6QKW4</accession>
<feature type="transmembrane region" description="Helical" evidence="6">
    <location>
        <begin position="141"/>
        <end position="161"/>
    </location>
</feature>
<dbReference type="Proteomes" id="UP000799750">
    <property type="component" value="Unassembled WGS sequence"/>
</dbReference>
<evidence type="ECO:0000256" key="3">
    <source>
        <dbReference type="ARBA" id="ARBA00022989"/>
    </source>
</evidence>
<feature type="transmembrane region" description="Helical" evidence="6">
    <location>
        <begin position="110"/>
        <end position="129"/>
    </location>
</feature>
<dbReference type="GO" id="GO:0055088">
    <property type="term" value="P:lipid homeostasis"/>
    <property type="evidence" value="ECO:0007669"/>
    <property type="project" value="TreeGrafter"/>
</dbReference>
<organism evidence="8 9">
    <name type="scientific">Lophium mytilinum</name>
    <dbReference type="NCBI Taxonomy" id="390894"/>
    <lineage>
        <taxon>Eukaryota</taxon>
        <taxon>Fungi</taxon>
        <taxon>Dikarya</taxon>
        <taxon>Ascomycota</taxon>
        <taxon>Pezizomycotina</taxon>
        <taxon>Dothideomycetes</taxon>
        <taxon>Pleosporomycetidae</taxon>
        <taxon>Mytilinidiales</taxon>
        <taxon>Mytilinidiaceae</taxon>
        <taxon>Lophium</taxon>
    </lineage>
</organism>
<evidence type="ECO:0000313" key="8">
    <source>
        <dbReference type="EMBL" id="KAF2493098.1"/>
    </source>
</evidence>